<dbReference type="InterPro" id="IPR027417">
    <property type="entry name" value="P-loop_NTPase"/>
</dbReference>
<evidence type="ECO:0000313" key="6">
    <source>
        <dbReference type="EMBL" id="SCB29401.1"/>
    </source>
</evidence>
<sequence>MTSISLQNVTVDFPIYNARGRSLKNRIMNMATGGSINSEGHGVVVVRGLHEINLELRAHDRIGLIGHNGSGKTTLLRVLTGVYAPTSGKADIRGKCTSLINISLGIDPEATGLQNIYLRGALLGFQREEMKRRLEEIADFRELGGFLEMPVRTYSTGMQLRLAFSISTILQPEILIMDEWLATGDEGFKAKANQRLNELVEQTQILVIASHAKELLAKNCNRIVWLEHGRVHMDGHPTEVLNAYFGT</sequence>
<dbReference type="InterPro" id="IPR015860">
    <property type="entry name" value="ABC_transpr_TagH-like"/>
</dbReference>
<comment type="similarity">
    <text evidence="1">Belongs to the ABC transporter superfamily.</text>
</comment>
<proteinExistence type="inferred from homology"/>
<name>A0A1C3VNM8_9HYPH</name>
<dbReference type="InterPro" id="IPR050683">
    <property type="entry name" value="Bact_Polysacc_Export_ATP-bd"/>
</dbReference>
<dbReference type="PANTHER" id="PTHR46743:SF2">
    <property type="entry name" value="TEICHOIC ACIDS EXPORT ATP-BINDING PROTEIN TAGH"/>
    <property type="match status" value="1"/>
</dbReference>
<dbReference type="GO" id="GO:0016020">
    <property type="term" value="C:membrane"/>
    <property type="evidence" value="ECO:0007669"/>
    <property type="project" value="InterPro"/>
</dbReference>
<evidence type="ECO:0000256" key="2">
    <source>
        <dbReference type="ARBA" id="ARBA00022448"/>
    </source>
</evidence>
<protein>
    <submittedName>
        <fullName evidence="6">Lipopolysaccharide transport system ATP-binding protein</fullName>
    </submittedName>
</protein>
<evidence type="ECO:0000313" key="7">
    <source>
        <dbReference type="Proteomes" id="UP000186228"/>
    </source>
</evidence>
<reference evidence="7" key="1">
    <citation type="submission" date="2016-08" db="EMBL/GenBank/DDBJ databases">
        <authorList>
            <person name="Varghese N."/>
            <person name="Submissions Spin"/>
        </authorList>
    </citation>
    <scope>NUCLEOTIDE SEQUENCE [LARGE SCALE GENOMIC DNA]</scope>
    <source>
        <strain evidence="7">CCBAU 57015</strain>
    </source>
</reference>
<dbReference type="Pfam" id="PF00005">
    <property type="entry name" value="ABC_tran"/>
    <property type="match status" value="1"/>
</dbReference>
<dbReference type="RefSeq" id="WP_075854867.1">
    <property type="nucleotide sequence ID" value="NZ_FMAC01000007.1"/>
</dbReference>
<keyword evidence="3" id="KW-0547">Nucleotide-binding</keyword>
<evidence type="ECO:0000259" key="5">
    <source>
        <dbReference type="PROSITE" id="PS50893"/>
    </source>
</evidence>
<dbReference type="CDD" id="cd03220">
    <property type="entry name" value="ABC_KpsT_Wzt"/>
    <property type="match status" value="1"/>
</dbReference>
<accession>A0A1C3VNM8</accession>
<dbReference type="GO" id="GO:0005524">
    <property type="term" value="F:ATP binding"/>
    <property type="evidence" value="ECO:0007669"/>
    <property type="project" value="UniProtKB-KW"/>
</dbReference>
<keyword evidence="7" id="KW-1185">Reference proteome</keyword>
<dbReference type="PROSITE" id="PS50893">
    <property type="entry name" value="ABC_TRANSPORTER_2"/>
    <property type="match status" value="1"/>
</dbReference>
<dbReference type="GO" id="GO:0016887">
    <property type="term" value="F:ATP hydrolysis activity"/>
    <property type="evidence" value="ECO:0007669"/>
    <property type="project" value="InterPro"/>
</dbReference>
<dbReference type="Proteomes" id="UP000186228">
    <property type="component" value="Unassembled WGS sequence"/>
</dbReference>
<feature type="domain" description="ABC transporter" evidence="5">
    <location>
        <begin position="25"/>
        <end position="246"/>
    </location>
</feature>
<dbReference type="InterPro" id="IPR003439">
    <property type="entry name" value="ABC_transporter-like_ATP-bd"/>
</dbReference>
<dbReference type="AlphaFoldDB" id="A0A1C3VNM8"/>
<dbReference type="OrthoDB" id="9778870at2"/>
<dbReference type="SUPFAM" id="SSF52540">
    <property type="entry name" value="P-loop containing nucleoside triphosphate hydrolases"/>
    <property type="match status" value="1"/>
</dbReference>
<gene>
    <name evidence="6" type="ORF">GA0061100_10783</name>
</gene>
<dbReference type="GO" id="GO:0140359">
    <property type="term" value="F:ABC-type transporter activity"/>
    <property type="evidence" value="ECO:0007669"/>
    <property type="project" value="InterPro"/>
</dbReference>
<dbReference type="PANTHER" id="PTHR46743">
    <property type="entry name" value="TEICHOIC ACIDS EXPORT ATP-BINDING PROTEIN TAGH"/>
    <property type="match status" value="1"/>
</dbReference>
<dbReference type="STRING" id="52131.GA0061100_10783"/>
<keyword evidence="4 6" id="KW-0067">ATP-binding</keyword>
<evidence type="ECO:0000256" key="4">
    <source>
        <dbReference type="ARBA" id="ARBA00022840"/>
    </source>
</evidence>
<organism evidence="6 7">
    <name type="scientific">Rhizobium hainanense</name>
    <dbReference type="NCBI Taxonomy" id="52131"/>
    <lineage>
        <taxon>Bacteria</taxon>
        <taxon>Pseudomonadati</taxon>
        <taxon>Pseudomonadota</taxon>
        <taxon>Alphaproteobacteria</taxon>
        <taxon>Hyphomicrobiales</taxon>
        <taxon>Rhizobiaceae</taxon>
        <taxon>Rhizobium/Agrobacterium group</taxon>
        <taxon>Rhizobium</taxon>
    </lineage>
</organism>
<evidence type="ECO:0000256" key="3">
    <source>
        <dbReference type="ARBA" id="ARBA00022741"/>
    </source>
</evidence>
<keyword evidence="2" id="KW-0813">Transport</keyword>
<dbReference type="Gene3D" id="3.40.50.300">
    <property type="entry name" value="P-loop containing nucleotide triphosphate hydrolases"/>
    <property type="match status" value="1"/>
</dbReference>
<dbReference type="EMBL" id="FMAC01000007">
    <property type="protein sequence ID" value="SCB29401.1"/>
    <property type="molecule type" value="Genomic_DNA"/>
</dbReference>
<evidence type="ECO:0000256" key="1">
    <source>
        <dbReference type="ARBA" id="ARBA00005417"/>
    </source>
</evidence>